<sequence>MNDERERRIKARAFELWQQEGSPDGRTLGHWLQAEREIQEEEAEAASRDQAGVVGLAAAANPTH</sequence>
<name>A0A4V6NL82_SHIGR</name>
<proteinExistence type="predicted"/>
<protein>
    <submittedName>
        <fullName evidence="1">DUF2934 family protein</fullName>
    </submittedName>
</protein>
<dbReference type="AlphaFoldDB" id="A0A4V6NL82"/>
<keyword evidence="2" id="KW-1185">Reference proteome</keyword>
<organism evidence="1 2">
    <name type="scientific">Shinella granuli</name>
    <dbReference type="NCBI Taxonomy" id="323621"/>
    <lineage>
        <taxon>Bacteria</taxon>
        <taxon>Pseudomonadati</taxon>
        <taxon>Pseudomonadota</taxon>
        <taxon>Alphaproteobacteria</taxon>
        <taxon>Hyphomicrobiales</taxon>
        <taxon>Rhizobiaceae</taxon>
        <taxon>Shinella</taxon>
    </lineage>
</organism>
<accession>A0A4V6NL82</accession>
<gene>
    <name evidence="1" type="ORF">EV665_112145</name>
</gene>
<reference evidence="1 2" key="1">
    <citation type="submission" date="2019-03" db="EMBL/GenBank/DDBJ databases">
        <title>Genomic Encyclopedia of Type Strains, Phase IV (KMG-IV): sequencing the most valuable type-strain genomes for metagenomic binning, comparative biology and taxonomic classification.</title>
        <authorList>
            <person name="Goeker M."/>
        </authorList>
    </citation>
    <scope>NUCLEOTIDE SEQUENCE [LARGE SCALE GENOMIC DNA]</scope>
    <source>
        <strain evidence="1 2">DSM 18401</strain>
    </source>
</reference>
<dbReference type="Proteomes" id="UP000295351">
    <property type="component" value="Unassembled WGS sequence"/>
</dbReference>
<evidence type="ECO:0000313" key="2">
    <source>
        <dbReference type="Proteomes" id="UP000295351"/>
    </source>
</evidence>
<dbReference type="EMBL" id="SLVX01000012">
    <property type="protein sequence ID" value="TCN42410.1"/>
    <property type="molecule type" value="Genomic_DNA"/>
</dbReference>
<evidence type="ECO:0000313" key="1">
    <source>
        <dbReference type="EMBL" id="TCN42410.1"/>
    </source>
</evidence>
<dbReference type="Pfam" id="PF11154">
    <property type="entry name" value="DUF2934"/>
    <property type="match status" value="1"/>
</dbReference>
<dbReference type="RefSeq" id="WP_133035283.1">
    <property type="nucleotide sequence ID" value="NZ_BAABEI010000012.1"/>
</dbReference>
<comment type="caution">
    <text evidence="1">The sequence shown here is derived from an EMBL/GenBank/DDBJ whole genome shotgun (WGS) entry which is preliminary data.</text>
</comment>
<dbReference type="InterPro" id="IPR021327">
    <property type="entry name" value="DUF2934"/>
</dbReference>